<dbReference type="AlphaFoldDB" id="G7Z5J9"/>
<evidence type="ECO:0000313" key="2">
    <source>
        <dbReference type="Proteomes" id="UP000005667"/>
    </source>
</evidence>
<dbReference type="HOGENOM" id="CLU_3426386_0_0_5"/>
<dbReference type="STRING" id="862719.AZOLI_0879"/>
<accession>G7Z5J9</accession>
<keyword evidence="2" id="KW-1185">Reference proteome</keyword>
<gene>
    <name evidence="1" type="ordered locus">AZOLI_0879</name>
</gene>
<dbReference type="Proteomes" id="UP000005667">
    <property type="component" value="Chromosome"/>
</dbReference>
<protein>
    <submittedName>
        <fullName evidence="1">Uncharacterized protein</fullName>
    </submittedName>
</protein>
<name>G7Z5J9_AZOL4</name>
<dbReference type="EMBL" id="FQ311868">
    <property type="protein sequence ID" value="CBS86223.1"/>
    <property type="molecule type" value="Genomic_DNA"/>
</dbReference>
<proteinExistence type="predicted"/>
<organism evidence="1 2">
    <name type="scientific">Azospirillum lipoferum (strain 4B)</name>
    <dbReference type="NCBI Taxonomy" id="862719"/>
    <lineage>
        <taxon>Bacteria</taxon>
        <taxon>Pseudomonadati</taxon>
        <taxon>Pseudomonadota</taxon>
        <taxon>Alphaproteobacteria</taxon>
        <taxon>Rhodospirillales</taxon>
        <taxon>Azospirillaceae</taxon>
        <taxon>Azospirillum</taxon>
    </lineage>
</organism>
<evidence type="ECO:0000313" key="1">
    <source>
        <dbReference type="EMBL" id="CBS86223.1"/>
    </source>
</evidence>
<dbReference type="KEGG" id="ali:AZOLI_0879"/>
<reference evidence="2" key="1">
    <citation type="journal article" date="2011" name="PLoS Genet.">
        <title>Azospirillum genomes reveal transition of bacteria from aquatic to terrestrial environments.</title>
        <authorList>
            <person name="Wisniewski-Dye F."/>
            <person name="Borziak K."/>
            <person name="Khalsa-Moyers G."/>
            <person name="Alexandre G."/>
            <person name="Sukharnikov L.O."/>
            <person name="Wuichet K."/>
            <person name="Hurst G.B."/>
            <person name="McDonald W.H."/>
            <person name="Robertson J.S."/>
            <person name="Barbe V."/>
            <person name="Calteau A."/>
            <person name="Rouy Z."/>
            <person name="Mangenot S."/>
            <person name="Prigent-Combaret C."/>
            <person name="Normand P."/>
            <person name="Boyer M."/>
            <person name="Siguier P."/>
            <person name="Dessaux Y."/>
            <person name="Elmerich C."/>
            <person name="Condemine G."/>
            <person name="Krishnen G."/>
            <person name="Kennedy I."/>
            <person name="Paterson A.H."/>
            <person name="Gonzalez V."/>
            <person name="Mavingui P."/>
            <person name="Zhulin I.B."/>
        </authorList>
    </citation>
    <scope>NUCLEOTIDE SEQUENCE [LARGE SCALE GENOMIC DNA]</scope>
    <source>
        <strain evidence="2">4B</strain>
    </source>
</reference>
<sequence length="21" mass="2236">MLHRTPNPALAGLYAAAKLLN</sequence>